<dbReference type="STRING" id="305507.SAMN04489724_1901"/>
<evidence type="ECO:0000259" key="1">
    <source>
        <dbReference type="Pfam" id="PF13568"/>
    </source>
</evidence>
<dbReference type="EMBL" id="FPBF01000002">
    <property type="protein sequence ID" value="SFT73322.1"/>
    <property type="molecule type" value="Genomic_DNA"/>
</dbReference>
<proteinExistence type="predicted"/>
<dbReference type="Proteomes" id="UP000199673">
    <property type="component" value="Unassembled WGS sequence"/>
</dbReference>
<dbReference type="RefSeq" id="WP_091692418.1">
    <property type="nucleotide sequence ID" value="NZ_FPBF01000002.1"/>
</dbReference>
<feature type="domain" description="Outer membrane protein beta-barrel" evidence="1">
    <location>
        <begin position="22"/>
        <end position="190"/>
    </location>
</feature>
<name>A0A1I7AEE6_9BACT</name>
<dbReference type="OrthoDB" id="837075at2"/>
<reference evidence="3" key="1">
    <citation type="submission" date="2016-10" db="EMBL/GenBank/DDBJ databases">
        <authorList>
            <person name="Varghese N."/>
            <person name="Submissions S."/>
        </authorList>
    </citation>
    <scope>NUCLEOTIDE SEQUENCE [LARGE SCALE GENOMIC DNA]</scope>
    <source>
        <strain evidence="3">DSM 23445</strain>
    </source>
</reference>
<protein>
    <submittedName>
        <fullName evidence="2">Outer membrane protein beta-barrel domain-containing protein</fullName>
    </submittedName>
</protein>
<evidence type="ECO:0000313" key="2">
    <source>
        <dbReference type="EMBL" id="SFT73322.1"/>
    </source>
</evidence>
<accession>A0A1I7AEE6</accession>
<dbReference type="Pfam" id="PF13568">
    <property type="entry name" value="OMP_b-brl_2"/>
    <property type="match status" value="1"/>
</dbReference>
<dbReference type="AlphaFoldDB" id="A0A1I7AEE6"/>
<gene>
    <name evidence="2" type="ORF">SAMN04489724_1901</name>
</gene>
<keyword evidence="3" id="KW-1185">Reference proteome</keyword>
<evidence type="ECO:0000313" key="3">
    <source>
        <dbReference type="Proteomes" id="UP000199673"/>
    </source>
</evidence>
<organism evidence="2 3">
    <name type="scientific">Algoriphagus locisalis</name>
    <dbReference type="NCBI Taxonomy" id="305507"/>
    <lineage>
        <taxon>Bacteria</taxon>
        <taxon>Pseudomonadati</taxon>
        <taxon>Bacteroidota</taxon>
        <taxon>Cytophagia</taxon>
        <taxon>Cytophagales</taxon>
        <taxon>Cyclobacteriaceae</taxon>
        <taxon>Algoriphagus</taxon>
    </lineage>
</organism>
<sequence>MNRVLLTSIFIIVSFVVSAQTSVGIRGGYATSTYSYRPTPSTRGISVDGLGTPTFALVFEHFNAKNAGLEINLQFLRLGFTQISDEDIELELVNETQFDYLKIPMLSSFFLGRSGRFQIKLGPHLGYLLQAKDITREFSGATPAEIPTYGGADDEPNRIMYGLTAGAGISKLFGKSTLAGEVRFSYDFTNPEGQDRIFEMSSTNLEFTLAYLFRIRDSKIERLKD</sequence>
<dbReference type="InterPro" id="IPR025665">
    <property type="entry name" value="Beta-barrel_OMP_2"/>
</dbReference>